<evidence type="ECO:0000259" key="2">
    <source>
        <dbReference type="Pfam" id="PF07486"/>
    </source>
</evidence>
<dbReference type="InterPro" id="IPR011105">
    <property type="entry name" value="Cell_wall_hydrolase_SleB"/>
</dbReference>
<dbReference type="Pfam" id="PF07486">
    <property type="entry name" value="Hydrolase_2"/>
    <property type="match status" value="1"/>
</dbReference>
<dbReference type="RefSeq" id="WP_207648994.1">
    <property type="nucleotide sequence ID" value="NZ_FOXR01000027.1"/>
</dbReference>
<dbReference type="Proteomes" id="UP000198577">
    <property type="component" value="Unassembled WGS sequence"/>
</dbReference>
<organism evidence="3 4">
    <name type="scientific">Caldicoprobacter faecalis</name>
    <dbReference type="NCBI Taxonomy" id="937334"/>
    <lineage>
        <taxon>Bacteria</taxon>
        <taxon>Bacillati</taxon>
        <taxon>Bacillota</taxon>
        <taxon>Clostridia</taxon>
        <taxon>Caldicoprobacterales</taxon>
        <taxon>Caldicoprobacteraceae</taxon>
        <taxon>Caldicoprobacter</taxon>
    </lineage>
</organism>
<dbReference type="InterPro" id="IPR042047">
    <property type="entry name" value="SleB_dom1"/>
</dbReference>
<feature type="domain" description="Peptidoglycan binding-like" evidence="1">
    <location>
        <begin position="112"/>
        <end position="168"/>
    </location>
</feature>
<dbReference type="Gene3D" id="1.10.10.2520">
    <property type="entry name" value="Cell wall hydrolase SleB, domain 1"/>
    <property type="match status" value="1"/>
</dbReference>
<evidence type="ECO:0000259" key="1">
    <source>
        <dbReference type="Pfam" id="PF01471"/>
    </source>
</evidence>
<sequence length="310" mass="34082">MRHILSRTGIYRLAIVAIILVFLLLPAGRVWAAYPVLSLGSRGEAVARLQQELKNQGYYTFWRVTGYYGPITREAVMKFQRANGLVVDGIAGPVTQSVLYGSGYRTLKFGMRGPDVSRLQSALKQQGYFYANVTGYYGKITENAVIAFQKAKGLRIDGIAGPQTQSVLYAGQMASQQYASRGDASSRKVADDLFWLARIIHAEAAGEPYIGKVAVGSVIMNRVSSSGFPNTIYGVIFEHYKGIPQFSPVQDGTIYNTPSSESYRAAQEAYSGSKPVGNALYFFNPAKASGSWIVRNRTYITTIGNHAFYR</sequence>
<dbReference type="EMBL" id="FOXR01000027">
    <property type="protein sequence ID" value="SFQ32048.1"/>
    <property type="molecule type" value="Genomic_DNA"/>
</dbReference>
<dbReference type="AlphaFoldDB" id="A0A1I5XJB0"/>
<evidence type="ECO:0000313" key="4">
    <source>
        <dbReference type="Proteomes" id="UP000198577"/>
    </source>
</evidence>
<feature type="domain" description="Peptidoglycan binding-like" evidence="1">
    <location>
        <begin position="42"/>
        <end position="99"/>
    </location>
</feature>
<dbReference type="InterPro" id="IPR002477">
    <property type="entry name" value="Peptidoglycan-bd-like"/>
</dbReference>
<reference evidence="3 4" key="1">
    <citation type="submission" date="2016-10" db="EMBL/GenBank/DDBJ databases">
        <authorList>
            <person name="de Groot N.N."/>
        </authorList>
    </citation>
    <scope>NUCLEOTIDE SEQUENCE [LARGE SCALE GENOMIC DNA]</scope>
    <source>
        <strain evidence="3 4">DSM 20678</strain>
    </source>
</reference>
<dbReference type="Gene3D" id="6.20.240.60">
    <property type="match status" value="1"/>
</dbReference>
<feature type="domain" description="Cell wall hydrolase SleB" evidence="2">
    <location>
        <begin position="206"/>
        <end position="309"/>
    </location>
</feature>
<accession>A0A1I5XJB0</accession>
<dbReference type="Pfam" id="PF01471">
    <property type="entry name" value="PG_binding_1"/>
    <property type="match status" value="2"/>
</dbReference>
<evidence type="ECO:0000313" key="3">
    <source>
        <dbReference type="EMBL" id="SFQ32048.1"/>
    </source>
</evidence>
<name>A0A1I5XJB0_9FIRM</name>
<dbReference type="InterPro" id="IPR036365">
    <property type="entry name" value="PGBD-like_sf"/>
</dbReference>
<proteinExistence type="predicted"/>
<dbReference type="STRING" id="937334.SAMN05444406_12717"/>
<dbReference type="InterPro" id="IPR036366">
    <property type="entry name" value="PGBDSf"/>
</dbReference>
<dbReference type="SUPFAM" id="SSF47090">
    <property type="entry name" value="PGBD-like"/>
    <property type="match status" value="2"/>
</dbReference>
<protein>
    <submittedName>
        <fullName evidence="3">N-acetylmuramoyl-L-alanine amidase</fullName>
    </submittedName>
</protein>
<dbReference type="GO" id="GO:0016787">
    <property type="term" value="F:hydrolase activity"/>
    <property type="evidence" value="ECO:0007669"/>
    <property type="project" value="InterPro"/>
</dbReference>
<dbReference type="Gene3D" id="1.10.101.10">
    <property type="entry name" value="PGBD-like superfamily/PGBD"/>
    <property type="match status" value="2"/>
</dbReference>
<keyword evidence="4" id="KW-1185">Reference proteome</keyword>
<gene>
    <name evidence="3" type="ORF">SAMN05444406_12717</name>
</gene>